<protein>
    <submittedName>
        <fullName evidence="1">Uncharacterized protein</fullName>
    </submittedName>
</protein>
<evidence type="ECO:0000313" key="2">
    <source>
        <dbReference type="Proteomes" id="UP001178322"/>
    </source>
</evidence>
<dbReference type="AlphaFoldDB" id="A0AAX3X1X5"/>
<reference evidence="1" key="1">
    <citation type="submission" date="2023-05" db="EMBL/GenBank/DDBJ databases">
        <title>Comparative genomics of Bacillaceae isolates and their secondary metabolite potential.</title>
        <authorList>
            <person name="Song L."/>
            <person name="Nielsen L.J."/>
            <person name="Mohite O."/>
            <person name="Xu X."/>
            <person name="Weber T."/>
            <person name="Kovacs A.T."/>
        </authorList>
    </citation>
    <scope>NUCLEOTIDE SEQUENCE</scope>
    <source>
        <strain evidence="1">LY1</strain>
    </source>
</reference>
<dbReference type="EMBL" id="CP126101">
    <property type="protein sequence ID" value="WHY53911.1"/>
    <property type="molecule type" value="Genomic_DNA"/>
</dbReference>
<name>A0AAX3X1X5_9BACI</name>
<dbReference type="RefSeq" id="WP_283872439.1">
    <property type="nucleotide sequence ID" value="NZ_CP126101.1"/>
</dbReference>
<proteinExistence type="predicted"/>
<gene>
    <name evidence="1" type="ORF">QNH24_11935</name>
</gene>
<evidence type="ECO:0000313" key="1">
    <source>
        <dbReference type="EMBL" id="WHY53911.1"/>
    </source>
</evidence>
<sequence>MEKQFIEEKLESLLSGKEVQFGLSSVNLTGTTRLVTDGDINTGMVMKPASHSTDPSAIDTLLYEFSSPQNIDAIKVHIENNNNATYDYFCKDSNNRDCGSGRIELIDNVTNIYFLPNRIADVKKILFNTQTKIV</sequence>
<accession>A0AAX3X1X5</accession>
<organism evidence="1 2">
    <name type="scientific">Lysinibacillus pakistanensis</name>
    <dbReference type="NCBI Taxonomy" id="759811"/>
    <lineage>
        <taxon>Bacteria</taxon>
        <taxon>Bacillati</taxon>
        <taxon>Bacillota</taxon>
        <taxon>Bacilli</taxon>
        <taxon>Bacillales</taxon>
        <taxon>Bacillaceae</taxon>
        <taxon>Lysinibacillus</taxon>
    </lineage>
</organism>
<dbReference type="Proteomes" id="UP001178322">
    <property type="component" value="Chromosome"/>
</dbReference>